<feature type="region of interest" description="Disordered" evidence="1">
    <location>
        <begin position="142"/>
        <end position="163"/>
    </location>
</feature>
<protein>
    <submittedName>
        <fullName evidence="2">Uncharacterized protein</fullName>
    </submittedName>
</protein>
<feature type="compositionally biased region" description="Polar residues" evidence="1">
    <location>
        <begin position="1"/>
        <end position="16"/>
    </location>
</feature>
<organism evidence="2 3">
    <name type="scientific">Cryomyces minteri</name>
    <dbReference type="NCBI Taxonomy" id="331657"/>
    <lineage>
        <taxon>Eukaryota</taxon>
        <taxon>Fungi</taxon>
        <taxon>Dikarya</taxon>
        <taxon>Ascomycota</taxon>
        <taxon>Pezizomycotina</taxon>
        <taxon>Dothideomycetes</taxon>
        <taxon>Dothideomycetes incertae sedis</taxon>
        <taxon>Cryomyces</taxon>
    </lineage>
</organism>
<sequence length="163" mass="17455">APDTNDSGNNISSDGTATGRKRQRHLSPTPVVSEGEKFSARFLAALPQGPDGPLSIETLGEPMKELCHDIDACEADLRATGKQLVKAKEKNATLNADLCDAVETFGARIEKLKDLLATVAADKDAEIAALKLQLQAVTQEAASEREKGAAERKKLENLRKMMG</sequence>
<dbReference type="Proteomes" id="UP000308768">
    <property type="component" value="Unassembled WGS sequence"/>
</dbReference>
<comment type="caution">
    <text evidence="2">The sequence shown here is derived from an EMBL/GenBank/DDBJ whole genome shotgun (WGS) entry which is preliminary data.</text>
</comment>
<evidence type="ECO:0000256" key="1">
    <source>
        <dbReference type="SAM" id="MobiDB-lite"/>
    </source>
</evidence>
<proteinExistence type="predicted"/>
<reference evidence="2 3" key="1">
    <citation type="submission" date="2017-03" db="EMBL/GenBank/DDBJ databases">
        <title>Genomes of endolithic fungi from Antarctica.</title>
        <authorList>
            <person name="Coleine C."/>
            <person name="Masonjones S."/>
            <person name="Stajich J.E."/>
        </authorList>
    </citation>
    <scope>NUCLEOTIDE SEQUENCE [LARGE SCALE GENOMIC DNA]</scope>
    <source>
        <strain evidence="2 3">CCFEE 5187</strain>
    </source>
</reference>
<evidence type="ECO:0000313" key="3">
    <source>
        <dbReference type="Proteomes" id="UP000308768"/>
    </source>
</evidence>
<keyword evidence="3" id="KW-1185">Reference proteome</keyword>
<feature type="region of interest" description="Disordered" evidence="1">
    <location>
        <begin position="1"/>
        <end position="33"/>
    </location>
</feature>
<accession>A0A4U0UWZ1</accession>
<dbReference type="AlphaFoldDB" id="A0A4U0UWZ1"/>
<feature type="non-terminal residue" evidence="2">
    <location>
        <position position="1"/>
    </location>
</feature>
<name>A0A4U0UWZ1_9PEZI</name>
<evidence type="ECO:0000313" key="2">
    <source>
        <dbReference type="EMBL" id="TKA40493.1"/>
    </source>
</evidence>
<gene>
    <name evidence="2" type="ORF">B0A49_12807</name>
</gene>
<dbReference type="EMBL" id="NAJN01003350">
    <property type="protein sequence ID" value="TKA40493.1"/>
    <property type="molecule type" value="Genomic_DNA"/>
</dbReference>